<accession>A0A4P9W0M6</accession>
<gene>
    <name evidence="12" type="ORF">BDK51DRAFT_23999</name>
</gene>
<dbReference type="Pfam" id="PF04055">
    <property type="entry name" value="Radical_SAM"/>
    <property type="match status" value="1"/>
</dbReference>
<evidence type="ECO:0000256" key="6">
    <source>
        <dbReference type="ARBA" id="ARBA00022679"/>
    </source>
</evidence>
<feature type="non-terminal residue" evidence="12">
    <location>
        <position position="379"/>
    </location>
</feature>
<dbReference type="PROSITE" id="PS51918">
    <property type="entry name" value="RADICAL_SAM"/>
    <property type="match status" value="1"/>
</dbReference>
<dbReference type="SFLD" id="SFLDF00275">
    <property type="entry name" value="adenosine_C2_methyltransferase"/>
    <property type="match status" value="1"/>
</dbReference>
<keyword evidence="7" id="KW-0949">S-adenosyl-L-methionine</keyword>
<dbReference type="EMBL" id="KZ999318">
    <property type="protein sequence ID" value="RKO85192.1"/>
    <property type="molecule type" value="Genomic_DNA"/>
</dbReference>
<reference evidence="13" key="1">
    <citation type="journal article" date="2018" name="Nat. Microbiol.">
        <title>Leveraging single-cell genomics to expand the fungal tree of life.</title>
        <authorList>
            <person name="Ahrendt S.R."/>
            <person name="Quandt C.A."/>
            <person name="Ciobanu D."/>
            <person name="Clum A."/>
            <person name="Salamov A."/>
            <person name="Andreopoulos B."/>
            <person name="Cheng J.F."/>
            <person name="Woyke T."/>
            <person name="Pelin A."/>
            <person name="Henrissat B."/>
            <person name="Reynolds N.K."/>
            <person name="Benny G.L."/>
            <person name="Smith M.E."/>
            <person name="James T.Y."/>
            <person name="Grigoriev I.V."/>
        </authorList>
    </citation>
    <scope>NUCLEOTIDE SEQUENCE [LARGE SCALE GENOMIC DNA]</scope>
</reference>
<evidence type="ECO:0000313" key="13">
    <source>
        <dbReference type="Proteomes" id="UP000269721"/>
    </source>
</evidence>
<dbReference type="GO" id="GO:0051539">
    <property type="term" value="F:4 iron, 4 sulfur cluster binding"/>
    <property type="evidence" value="ECO:0007669"/>
    <property type="project" value="UniProtKB-KW"/>
</dbReference>
<name>A0A4P9W0M6_9FUNG</name>
<keyword evidence="9" id="KW-0408">Iron</keyword>
<keyword evidence="4" id="KW-0963">Cytoplasm</keyword>
<comment type="subcellular location">
    <subcellularLocation>
        <location evidence="2">Cytoplasm</location>
    </subcellularLocation>
</comment>
<dbReference type="Proteomes" id="UP000269721">
    <property type="component" value="Unassembled WGS sequence"/>
</dbReference>
<dbReference type="GO" id="GO:0070475">
    <property type="term" value="P:rRNA base methylation"/>
    <property type="evidence" value="ECO:0007669"/>
    <property type="project" value="TreeGrafter"/>
</dbReference>
<evidence type="ECO:0000256" key="4">
    <source>
        <dbReference type="ARBA" id="ARBA00022490"/>
    </source>
</evidence>
<evidence type="ECO:0000256" key="2">
    <source>
        <dbReference type="ARBA" id="ARBA00004496"/>
    </source>
</evidence>
<keyword evidence="5" id="KW-0489">Methyltransferase</keyword>
<dbReference type="FunFam" id="3.20.20.70:FF:000164">
    <property type="entry name" value="23S rRNA methyltransferase"/>
    <property type="match status" value="1"/>
</dbReference>
<dbReference type="SFLD" id="SFLDG01062">
    <property type="entry name" value="methyltransferase_(Class_A)"/>
    <property type="match status" value="1"/>
</dbReference>
<dbReference type="GO" id="GO:0046872">
    <property type="term" value="F:metal ion binding"/>
    <property type="evidence" value="ECO:0007669"/>
    <property type="project" value="UniProtKB-KW"/>
</dbReference>
<evidence type="ECO:0000259" key="11">
    <source>
        <dbReference type="PROSITE" id="PS51918"/>
    </source>
</evidence>
<keyword evidence="10" id="KW-0411">Iron-sulfur</keyword>
<organism evidence="12 13">
    <name type="scientific">Blyttiomyces helicus</name>
    <dbReference type="NCBI Taxonomy" id="388810"/>
    <lineage>
        <taxon>Eukaryota</taxon>
        <taxon>Fungi</taxon>
        <taxon>Fungi incertae sedis</taxon>
        <taxon>Chytridiomycota</taxon>
        <taxon>Chytridiomycota incertae sedis</taxon>
        <taxon>Chytridiomycetes</taxon>
        <taxon>Chytridiomycetes incertae sedis</taxon>
        <taxon>Blyttiomyces</taxon>
    </lineage>
</organism>
<dbReference type="SFLD" id="SFLDS00029">
    <property type="entry name" value="Radical_SAM"/>
    <property type="match status" value="1"/>
</dbReference>
<dbReference type="InterPro" id="IPR040072">
    <property type="entry name" value="Methyltransferase_A"/>
</dbReference>
<feature type="domain" description="Radical SAM core" evidence="11">
    <location>
        <begin position="129"/>
        <end position="367"/>
    </location>
</feature>
<dbReference type="SUPFAM" id="SSF102114">
    <property type="entry name" value="Radical SAM enzymes"/>
    <property type="match status" value="1"/>
</dbReference>
<dbReference type="Gene3D" id="3.20.20.70">
    <property type="entry name" value="Aldolase class I"/>
    <property type="match status" value="1"/>
</dbReference>
<dbReference type="InterPro" id="IPR007197">
    <property type="entry name" value="rSAM"/>
</dbReference>
<keyword evidence="13" id="KW-1185">Reference proteome</keyword>
<comment type="cofactor">
    <cofactor evidence="1">
        <name>[4Fe-4S] cluster</name>
        <dbReference type="ChEBI" id="CHEBI:49883"/>
    </cofactor>
</comment>
<protein>
    <recommendedName>
        <fullName evidence="11">Radical SAM core domain-containing protein</fullName>
    </recommendedName>
</protein>
<evidence type="ECO:0000313" key="12">
    <source>
        <dbReference type="EMBL" id="RKO85192.1"/>
    </source>
</evidence>
<dbReference type="OrthoDB" id="538249at2759"/>
<dbReference type="CDD" id="cd01335">
    <property type="entry name" value="Radical_SAM"/>
    <property type="match status" value="1"/>
</dbReference>
<evidence type="ECO:0000256" key="3">
    <source>
        <dbReference type="ARBA" id="ARBA00022485"/>
    </source>
</evidence>
<proteinExistence type="predicted"/>
<dbReference type="PANTHER" id="PTHR30544">
    <property type="entry name" value="23S RRNA METHYLTRANSFERASE"/>
    <property type="match status" value="1"/>
</dbReference>
<dbReference type="InterPro" id="IPR004383">
    <property type="entry name" value="rRNA_lsu_MTrfase_RlmN/Cfr"/>
</dbReference>
<dbReference type="GO" id="GO:0030488">
    <property type="term" value="P:tRNA methylation"/>
    <property type="evidence" value="ECO:0007669"/>
    <property type="project" value="TreeGrafter"/>
</dbReference>
<sequence length="379" mass="41758">MVKQRVLNPKPLFDEPLLLSAFEAQNINPKHARRIWRLFLQQSVSSLDDVPELPKAARALLDAEFTTLSSRIVSRSDASDGSTTKLLIELQDGQRIESVIMRYGDAEFRNYPEEERKRRGETGEAVFKSRKRATLCVSSQVGCAMGCTFCATGTMGLLDNLTAGEIIEQLIHANTVEKIRNIVFMGMGEPLDNYDAVLAAINAMVDTGRFGLSPSRISVSTVGVIPRIHALARDAPDVGLALSLHAPTQPLRIQIVPTAKAWPIDRILAATDAFISHQNKSISSNNRRKHVLVEYVLIAEINDGDEVAHQLGQLLKGRDVLLNVIPYNPTAVPHDYRPPSHAATRSFVDIVKTYGVHTLQRQELGQDIASACGQLVIEN</sequence>
<dbReference type="AlphaFoldDB" id="A0A4P9W0M6"/>
<dbReference type="InterPro" id="IPR013785">
    <property type="entry name" value="Aldolase_TIM"/>
</dbReference>
<dbReference type="PIRSF" id="PIRSF006004">
    <property type="entry name" value="CHP00048"/>
    <property type="match status" value="1"/>
</dbReference>
<dbReference type="GO" id="GO:0008173">
    <property type="term" value="F:RNA methyltransferase activity"/>
    <property type="evidence" value="ECO:0007669"/>
    <property type="project" value="InterPro"/>
</dbReference>
<evidence type="ECO:0000256" key="9">
    <source>
        <dbReference type="ARBA" id="ARBA00023004"/>
    </source>
</evidence>
<evidence type="ECO:0000256" key="8">
    <source>
        <dbReference type="ARBA" id="ARBA00022723"/>
    </source>
</evidence>
<evidence type="ECO:0000256" key="7">
    <source>
        <dbReference type="ARBA" id="ARBA00022691"/>
    </source>
</evidence>
<evidence type="ECO:0000256" key="5">
    <source>
        <dbReference type="ARBA" id="ARBA00022603"/>
    </source>
</evidence>
<dbReference type="GO" id="GO:0005737">
    <property type="term" value="C:cytoplasm"/>
    <property type="evidence" value="ECO:0007669"/>
    <property type="project" value="UniProtKB-SubCell"/>
</dbReference>
<keyword evidence="8" id="KW-0479">Metal-binding</keyword>
<keyword evidence="3" id="KW-0004">4Fe-4S</keyword>
<evidence type="ECO:0000256" key="1">
    <source>
        <dbReference type="ARBA" id="ARBA00001966"/>
    </source>
</evidence>
<dbReference type="PANTHER" id="PTHR30544:SF8">
    <property type="entry name" value="RADICAL SAM SUPERFAMILY PROTEIN"/>
    <property type="match status" value="1"/>
</dbReference>
<evidence type="ECO:0000256" key="10">
    <source>
        <dbReference type="ARBA" id="ARBA00023014"/>
    </source>
</evidence>
<dbReference type="InterPro" id="IPR058240">
    <property type="entry name" value="rSAM_sf"/>
</dbReference>
<keyword evidence="6" id="KW-0808">Transferase</keyword>